<accession>A0A3N4HUN5</accession>
<protein>
    <submittedName>
        <fullName evidence="2">Uncharacterized protein</fullName>
    </submittedName>
</protein>
<gene>
    <name evidence="2" type="ORF">BJ508DRAFT_310604</name>
</gene>
<feature type="compositionally biased region" description="Low complexity" evidence="1">
    <location>
        <begin position="16"/>
        <end position="43"/>
    </location>
</feature>
<organism evidence="2 3">
    <name type="scientific">Ascobolus immersus RN42</name>
    <dbReference type="NCBI Taxonomy" id="1160509"/>
    <lineage>
        <taxon>Eukaryota</taxon>
        <taxon>Fungi</taxon>
        <taxon>Dikarya</taxon>
        <taxon>Ascomycota</taxon>
        <taxon>Pezizomycotina</taxon>
        <taxon>Pezizomycetes</taxon>
        <taxon>Pezizales</taxon>
        <taxon>Ascobolaceae</taxon>
        <taxon>Ascobolus</taxon>
    </lineage>
</organism>
<evidence type="ECO:0000313" key="2">
    <source>
        <dbReference type="EMBL" id="RPA76967.1"/>
    </source>
</evidence>
<feature type="region of interest" description="Disordered" evidence="1">
    <location>
        <begin position="252"/>
        <end position="273"/>
    </location>
</feature>
<evidence type="ECO:0000256" key="1">
    <source>
        <dbReference type="SAM" id="MobiDB-lite"/>
    </source>
</evidence>
<proteinExistence type="predicted"/>
<name>A0A3N4HUN5_ASCIM</name>
<dbReference type="EMBL" id="ML119734">
    <property type="protein sequence ID" value="RPA76967.1"/>
    <property type="molecule type" value="Genomic_DNA"/>
</dbReference>
<dbReference type="Proteomes" id="UP000275078">
    <property type="component" value="Unassembled WGS sequence"/>
</dbReference>
<sequence>MSAKTIKAGATGGSTGKAKAPAKAPAKAAPKPQVKAPAPGKPAKQPMRWVYKVELDKETDEKDAVETTLIGNQVGYENRKYANSIHKDHVRDHPELFRTIDEYPKIIDFKVSAGCFWWEHEVGADEPEEKVHDGGFVIKRVLRVRRREIEANIAGVDTSVLAHDEIRPSLRALTPAEIQAVQQRTQNLKGNQRRVRNKARSLLMEHMEEIKALYKKRITPALIARAATIRPKIAWSDLLENLEQQTEAFEDNAASVDGLDSDDEIPCDGDLGV</sequence>
<reference evidence="2 3" key="1">
    <citation type="journal article" date="2018" name="Nat. Ecol. Evol.">
        <title>Pezizomycetes genomes reveal the molecular basis of ectomycorrhizal truffle lifestyle.</title>
        <authorList>
            <person name="Murat C."/>
            <person name="Payen T."/>
            <person name="Noel B."/>
            <person name="Kuo A."/>
            <person name="Morin E."/>
            <person name="Chen J."/>
            <person name="Kohler A."/>
            <person name="Krizsan K."/>
            <person name="Balestrini R."/>
            <person name="Da Silva C."/>
            <person name="Montanini B."/>
            <person name="Hainaut M."/>
            <person name="Levati E."/>
            <person name="Barry K.W."/>
            <person name="Belfiori B."/>
            <person name="Cichocki N."/>
            <person name="Clum A."/>
            <person name="Dockter R.B."/>
            <person name="Fauchery L."/>
            <person name="Guy J."/>
            <person name="Iotti M."/>
            <person name="Le Tacon F."/>
            <person name="Lindquist E.A."/>
            <person name="Lipzen A."/>
            <person name="Malagnac F."/>
            <person name="Mello A."/>
            <person name="Molinier V."/>
            <person name="Miyauchi S."/>
            <person name="Poulain J."/>
            <person name="Riccioni C."/>
            <person name="Rubini A."/>
            <person name="Sitrit Y."/>
            <person name="Splivallo R."/>
            <person name="Traeger S."/>
            <person name="Wang M."/>
            <person name="Zifcakova L."/>
            <person name="Wipf D."/>
            <person name="Zambonelli A."/>
            <person name="Paolocci F."/>
            <person name="Nowrousian M."/>
            <person name="Ottonello S."/>
            <person name="Baldrian P."/>
            <person name="Spatafora J.W."/>
            <person name="Henrissat B."/>
            <person name="Nagy L.G."/>
            <person name="Aury J.M."/>
            <person name="Wincker P."/>
            <person name="Grigoriev I.V."/>
            <person name="Bonfante P."/>
            <person name="Martin F.M."/>
        </authorList>
    </citation>
    <scope>NUCLEOTIDE SEQUENCE [LARGE SCALE GENOMIC DNA]</scope>
    <source>
        <strain evidence="2 3">RN42</strain>
    </source>
</reference>
<evidence type="ECO:0000313" key="3">
    <source>
        <dbReference type="Proteomes" id="UP000275078"/>
    </source>
</evidence>
<dbReference type="AlphaFoldDB" id="A0A3N4HUN5"/>
<keyword evidence="3" id="KW-1185">Reference proteome</keyword>
<feature type="region of interest" description="Disordered" evidence="1">
    <location>
        <begin position="1"/>
        <end position="43"/>
    </location>
</feature>